<proteinExistence type="predicted"/>
<accession>A0A1M6HLH9</accession>
<name>A0A1M6HLH9_9FLAO</name>
<protein>
    <submittedName>
        <fullName evidence="1">Uncharacterized protein</fullName>
    </submittedName>
</protein>
<evidence type="ECO:0000313" key="2">
    <source>
        <dbReference type="Proteomes" id="UP000184432"/>
    </source>
</evidence>
<evidence type="ECO:0000313" key="1">
    <source>
        <dbReference type="EMBL" id="SHJ23046.1"/>
    </source>
</evidence>
<dbReference type="Proteomes" id="UP000184432">
    <property type="component" value="Unassembled WGS sequence"/>
</dbReference>
<organism evidence="1 2">
    <name type="scientific">Aquimarina spongiae</name>
    <dbReference type="NCBI Taxonomy" id="570521"/>
    <lineage>
        <taxon>Bacteria</taxon>
        <taxon>Pseudomonadati</taxon>
        <taxon>Bacteroidota</taxon>
        <taxon>Flavobacteriia</taxon>
        <taxon>Flavobacteriales</taxon>
        <taxon>Flavobacteriaceae</taxon>
        <taxon>Aquimarina</taxon>
    </lineage>
</organism>
<keyword evidence="2" id="KW-1185">Reference proteome</keyword>
<reference evidence="2" key="1">
    <citation type="submission" date="2016-11" db="EMBL/GenBank/DDBJ databases">
        <authorList>
            <person name="Varghese N."/>
            <person name="Submissions S."/>
        </authorList>
    </citation>
    <scope>NUCLEOTIDE SEQUENCE [LARGE SCALE GENOMIC DNA]</scope>
    <source>
        <strain evidence="2">DSM 22623</strain>
    </source>
</reference>
<dbReference type="EMBL" id="FQYP01000006">
    <property type="protein sequence ID" value="SHJ23046.1"/>
    <property type="molecule type" value="Genomic_DNA"/>
</dbReference>
<dbReference type="RefSeq" id="WP_170864608.1">
    <property type="nucleotide sequence ID" value="NZ_FQYP01000006.1"/>
</dbReference>
<dbReference type="AlphaFoldDB" id="A0A1M6HLH9"/>
<gene>
    <name evidence="1" type="ORF">SAMN04488508_106346</name>
</gene>
<sequence length="56" mass="6246">MKKQNLNKLAFKKNVISDLQKKSVQGGNYDNLPSVKPDVLGCRSSVHNDNCIFACH</sequence>